<dbReference type="AlphaFoldDB" id="A0A7X2L487"/>
<accession>A0A7X2L487</accession>
<sequence length="198" mass="23196">MEPDLQDIIKEELLNYVQTSVAKISDVFGDRDSYPYVIYVESQKFIRKYAENSTGQTYYYPWKNYIVIGPRGFNENVISHEFTHAELRDRLHNKNKVPVWFDEGLAAMIDGRFSNNEAIWNHMTNDGKSPIDFDLLDSHKAFNYGTIEASNNYYLSCHEVTRWFTIVGKSGLLKLINELNHGENFKDQYKLIEFESNK</sequence>
<evidence type="ECO:0008006" key="3">
    <source>
        <dbReference type="Google" id="ProtNLM"/>
    </source>
</evidence>
<evidence type="ECO:0000313" key="2">
    <source>
        <dbReference type="Proteomes" id="UP000463051"/>
    </source>
</evidence>
<evidence type="ECO:0000313" key="1">
    <source>
        <dbReference type="EMBL" id="MRN56095.1"/>
    </source>
</evidence>
<proteinExistence type="predicted"/>
<dbReference type="EMBL" id="WJXB01000012">
    <property type="protein sequence ID" value="MRN56095.1"/>
    <property type="molecule type" value="Genomic_DNA"/>
</dbReference>
<protein>
    <recommendedName>
        <fullName evidence="3">Peptidase MA-like domain-containing protein</fullName>
    </recommendedName>
</protein>
<organism evidence="1 2">
    <name type="scientific">Paenibacillus monticola</name>
    <dbReference type="NCBI Taxonomy" id="2666075"/>
    <lineage>
        <taxon>Bacteria</taxon>
        <taxon>Bacillati</taxon>
        <taxon>Bacillota</taxon>
        <taxon>Bacilli</taxon>
        <taxon>Bacillales</taxon>
        <taxon>Paenibacillaceae</taxon>
        <taxon>Paenibacillus</taxon>
    </lineage>
</organism>
<dbReference type="RefSeq" id="WP_154121596.1">
    <property type="nucleotide sequence ID" value="NZ_WJXB01000012.1"/>
</dbReference>
<gene>
    <name evidence="1" type="ORF">GJB61_24270</name>
</gene>
<comment type="caution">
    <text evidence="1">The sequence shown here is derived from an EMBL/GenBank/DDBJ whole genome shotgun (WGS) entry which is preliminary data.</text>
</comment>
<keyword evidence="2" id="KW-1185">Reference proteome</keyword>
<name>A0A7X2L487_9BACL</name>
<dbReference type="Proteomes" id="UP000463051">
    <property type="component" value="Unassembled WGS sequence"/>
</dbReference>
<reference evidence="1 2" key="1">
    <citation type="submission" date="2019-11" db="EMBL/GenBank/DDBJ databases">
        <title>Paenibacillus monticola sp. nov., a novel PGPR strain isolated from mountain sample in China.</title>
        <authorList>
            <person name="Zhao Q."/>
            <person name="Li H.-P."/>
            <person name="Zhang J.-L."/>
        </authorList>
    </citation>
    <scope>NUCLEOTIDE SEQUENCE [LARGE SCALE GENOMIC DNA]</scope>
    <source>
        <strain evidence="1 2">LC-T2</strain>
    </source>
</reference>